<evidence type="ECO:0000256" key="4">
    <source>
        <dbReference type="ARBA" id="ARBA00006753"/>
    </source>
</evidence>
<dbReference type="Pfam" id="PF01842">
    <property type="entry name" value="ACT"/>
    <property type="match status" value="1"/>
</dbReference>
<evidence type="ECO:0000256" key="3">
    <source>
        <dbReference type="ARBA" id="ARBA00005062"/>
    </source>
</evidence>
<evidence type="ECO:0000256" key="2">
    <source>
        <dbReference type="ARBA" id="ARBA00005056"/>
    </source>
</evidence>
<evidence type="ECO:0000256" key="11">
    <source>
        <dbReference type="ARBA" id="ARBA00023002"/>
    </source>
</evidence>
<comment type="pathway">
    <text evidence="3 18">Amino-acid biosynthesis; L-methionine biosynthesis via de novo pathway; L-homoserine from L-aspartate: step 3/3.</text>
</comment>
<organism evidence="21 22">
    <name type="scientific">Brockia lithotrophica</name>
    <dbReference type="NCBI Taxonomy" id="933949"/>
    <lineage>
        <taxon>Bacteria</taxon>
        <taxon>Bacillati</taxon>
        <taxon>Bacillota</taxon>
        <taxon>Bacilli</taxon>
        <taxon>Bacillales</taxon>
        <taxon>Bacillales Family X. Incertae Sedis</taxon>
        <taxon>Brockia</taxon>
    </lineage>
</organism>
<dbReference type="InterPro" id="IPR019811">
    <property type="entry name" value="HDH_CS"/>
</dbReference>
<evidence type="ECO:0000256" key="7">
    <source>
        <dbReference type="ARBA" id="ARBA00022605"/>
    </source>
</evidence>
<dbReference type="InterPro" id="IPR036291">
    <property type="entry name" value="NAD(P)-bd_dom_sf"/>
</dbReference>
<evidence type="ECO:0000256" key="15">
    <source>
        <dbReference type="ARBA" id="ARBA00048841"/>
    </source>
</evidence>
<evidence type="ECO:0000256" key="9">
    <source>
        <dbReference type="ARBA" id="ARBA00022723"/>
    </source>
</evidence>
<dbReference type="GO" id="GO:0004412">
    <property type="term" value="F:homoserine dehydrogenase activity"/>
    <property type="evidence" value="ECO:0007669"/>
    <property type="project" value="UniProtKB-EC"/>
</dbReference>
<keyword evidence="14 18" id="KW-0486">Methionine biosynthesis</keyword>
<evidence type="ECO:0000256" key="10">
    <source>
        <dbReference type="ARBA" id="ARBA00022857"/>
    </source>
</evidence>
<dbReference type="GO" id="GO:0050661">
    <property type="term" value="F:NADP binding"/>
    <property type="evidence" value="ECO:0007669"/>
    <property type="project" value="InterPro"/>
</dbReference>
<feature type="binding site" evidence="17">
    <location>
        <position position="195"/>
    </location>
    <ligand>
        <name>L-homoserine</name>
        <dbReference type="ChEBI" id="CHEBI:57476"/>
    </ligand>
</feature>
<reference evidence="21 22" key="1">
    <citation type="submission" date="2017-08" db="EMBL/GenBank/DDBJ databases">
        <title>Burning lignite coal seam in the remote Altai Mountains harbors a hydrogen-driven thermophilic microbial community.</title>
        <authorList>
            <person name="Kadnikov V.V."/>
            <person name="Mardanov A.V."/>
            <person name="Ivasenko D."/>
            <person name="Beletsky A.V."/>
            <person name="Karnachuk O.V."/>
            <person name="Ravin N.V."/>
        </authorList>
    </citation>
    <scope>NUCLEOTIDE SEQUENCE [LARGE SCALE GENOMIC DNA]</scope>
    <source>
        <strain evidence="21">AL31</strain>
    </source>
</reference>
<dbReference type="FunFam" id="3.40.50.720:FF:000062">
    <property type="entry name" value="Homoserine dehydrogenase"/>
    <property type="match status" value="1"/>
</dbReference>
<dbReference type="CDD" id="cd04881">
    <property type="entry name" value="ACT_HSDH-Hom"/>
    <property type="match status" value="1"/>
</dbReference>
<evidence type="ECO:0000256" key="6">
    <source>
        <dbReference type="ARBA" id="ARBA00013376"/>
    </source>
</evidence>
<feature type="domain" description="ACT" evidence="20">
    <location>
        <begin position="356"/>
        <end position="432"/>
    </location>
</feature>
<accession>A0A2T5GB14</accession>
<dbReference type="PANTHER" id="PTHR43331:SF1">
    <property type="entry name" value="HOMOSERINE DEHYDROGENASE"/>
    <property type="match status" value="1"/>
</dbReference>
<dbReference type="InterPro" id="IPR005106">
    <property type="entry name" value="Asp/hSer_DH_NAD-bd"/>
</dbReference>
<keyword evidence="8 18" id="KW-0791">Threonine biosynthesis</keyword>
<dbReference type="FunFam" id="3.30.360.10:FF:000005">
    <property type="entry name" value="Homoserine dehydrogenase"/>
    <property type="match status" value="1"/>
</dbReference>
<dbReference type="UniPathway" id="UPA00050">
    <property type="reaction ID" value="UER00063"/>
</dbReference>
<dbReference type="Gene3D" id="3.30.360.10">
    <property type="entry name" value="Dihydrodipicolinate Reductase, domain 2"/>
    <property type="match status" value="1"/>
</dbReference>
<evidence type="ECO:0000256" key="13">
    <source>
        <dbReference type="ARBA" id="ARBA00023053"/>
    </source>
</evidence>
<comment type="cofactor">
    <cofactor evidence="1">
        <name>a metal cation</name>
        <dbReference type="ChEBI" id="CHEBI:25213"/>
    </cofactor>
</comment>
<dbReference type="Gene3D" id="3.30.70.260">
    <property type="match status" value="1"/>
</dbReference>
<evidence type="ECO:0000256" key="16">
    <source>
        <dbReference type="PIRSR" id="PIRSR000098-1"/>
    </source>
</evidence>
<evidence type="ECO:0000256" key="14">
    <source>
        <dbReference type="ARBA" id="ARBA00023167"/>
    </source>
</evidence>
<feature type="binding site" evidence="17">
    <location>
        <position position="110"/>
    </location>
    <ligand>
        <name>NADPH</name>
        <dbReference type="ChEBI" id="CHEBI:57783"/>
    </ligand>
</feature>
<evidence type="ECO:0000313" key="21">
    <source>
        <dbReference type="EMBL" id="PTQ53348.1"/>
    </source>
</evidence>
<feature type="binding site" evidence="17">
    <location>
        <begin position="14"/>
        <end position="21"/>
    </location>
    <ligand>
        <name>NADP(+)</name>
        <dbReference type="ChEBI" id="CHEBI:58349"/>
    </ligand>
</feature>
<dbReference type="Proteomes" id="UP000244016">
    <property type="component" value="Unassembled WGS sequence"/>
</dbReference>
<comment type="caution">
    <text evidence="21">The sequence shown here is derived from an EMBL/GenBank/DDBJ whole genome shotgun (WGS) entry which is preliminary data.</text>
</comment>
<feature type="active site" description="Proton donor" evidence="16">
    <location>
        <position position="210"/>
    </location>
</feature>
<evidence type="ECO:0000256" key="18">
    <source>
        <dbReference type="RuleBase" id="RU000579"/>
    </source>
</evidence>
<keyword evidence="7 18" id="KW-0028">Amino-acid biosynthesis</keyword>
<dbReference type="SUPFAM" id="SSF55021">
    <property type="entry name" value="ACT-like"/>
    <property type="match status" value="1"/>
</dbReference>
<evidence type="ECO:0000313" key="22">
    <source>
        <dbReference type="Proteomes" id="UP000244016"/>
    </source>
</evidence>
<name>A0A2T5GB14_9BACL</name>
<dbReference type="EC" id="1.1.1.3" evidence="5 18"/>
<dbReference type="Pfam" id="PF03447">
    <property type="entry name" value="NAD_binding_3"/>
    <property type="match status" value="1"/>
</dbReference>
<dbReference type="GO" id="GO:0009086">
    <property type="term" value="P:methionine biosynthetic process"/>
    <property type="evidence" value="ECO:0007669"/>
    <property type="project" value="UniProtKB-KW"/>
</dbReference>
<dbReference type="PROSITE" id="PS51671">
    <property type="entry name" value="ACT"/>
    <property type="match status" value="1"/>
</dbReference>
<evidence type="ECO:0000256" key="5">
    <source>
        <dbReference type="ARBA" id="ARBA00013213"/>
    </source>
</evidence>
<protein>
    <recommendedName>
        <fullName evidence="6 18">Homoserine dehydrogenase</fullName>
        <ecNumber evidence="5 18">1.1.1.3</ecNumber>
    </recommendedName>
</protein>
<proteinExistence type="inferred from homology"/>
<keyword evidence="13" id="KW-0915">Sodium</keyword>
<dbReference type="EMBL" id="PEBW01000001">
    <property type="protein sequence ID" value="PTQ53348.1"/>
    <property type="molecule type" value="Genomic_DNA"/>
</dbReference>
<evidence type="ECO:0000256" key="19">
    <source>
        <dbReference type="RuleBase" id="RU004171"/>
    </source>
</evidence>
<dbReference type="InterPro" id="IPR016204">
    <property type="entry name" value="HDH"/>
</dbReference>
<dbReference type="PROSITE" id="PS01042">
    <property type="entry name" value="HOMOSER_DHGENASE"/>
    <property type="match status" value="1"/>
</dbReference>
<dbReference type="PANTHER" id="PTHR43331">
    <property type="entry name" value="HOMOSERINE DEHYDROGENASE"/>
    <property type="match status" value="1"/>
</dbReference>
<keyword evidence="11 18" id="KW-0560">Oxidoreductase</keyword>
<dbReference type="SUPFAM" id="SSF55347">
    <property type="entry name" value="Glyceraldehyde-3-phosphate dehydrogenase-like, C-terminal domain"/>
    <property type="match status" value="1"/>
</dbReference>
<evidence type="ECO:0000256" key="17">
    <source>
        <dbReference type="PIRSR" id="PIRSR000098-2"/>
    </source>
</evidence>
<keyword evidence="10 17" id="KW-0521">NADP</keyword>
<dbReference type="GO" id="GO:0046872">
    <property type="term" value="F:metal ion binding"/>
    <property type="evidence" value="ECO:0007669"/>
    <property type="project" value="UniProtKB-KW"/>
</dbReference>
<comment type="similarity">
    <text evidence="4 19">Belongs to the homoserine dehydrogenase family.</text>
</comment>
<dbReference type="GO" id="GO:0009088">
    <property type="term" value="P:threonine biosynthetic process"/>
    <property type="evidence" value="ECO:0007669"/>
    <property type="project" value="UniProtKB-UniPathway"/>
</dbReference>
<evidence type="ECO:0000259" key="20">
    <source>
        <dbReference type="PROSITE" id="PS51671"/>
    </source>
</evidence>
<evidence type="ECO:0000256" key="12">
    <source>
        <dbReference type="ARBA" id="ARBA00023027"/>
    </source>
</evidence>
<dbReference type="InterPro" id="IPR001342">
    <property type="entry name" value="HDH_cat"/>
</dbReference>
<dbReference type="SUPFAM" id="SSF51735">
    <property type="entry name" value="NAD(P)-binding Rossmann-fold domains"/>
    <property type="match status" value="1"/>
</dbReference>
<dbReference type="NCBIfam" id="NF004976">
    <property type="entry name" value="PRK06349.1"/>
    <property type="match status" value="1"/>
</dbReference>
<comment type="pathway">
    <text evidence="2 18">Amino-acid biosynthesis; L-threonine biosynthesis; L-threonine from L-aspartate: step 3/5.</text>
</comment>
<gene>
    <name evidence="21" type="ORF">BLITH_0428</name>
</gene>
<evidence type="ECO:0000256" key="1">
    <source>
        <dbReference type="ARBA" id="ARBA00001920"/>
    </source>
</evidence>
<dbReference type="UniPathway" id="UPA00051">
    <property type="reaction ID" value="UER00465"/>
</dbReference>
<keyword evidence="9" id="KW-0479">Metal-binding</keyword>
<sequence>MAFGEGQTVRIGLLGLGTVGTGVVRILTQHAEELRERTGVRFEITRILVQDPAKERPVKVPTARYTVRGEEVVLADDVDVVVEVMGGIEPTRALIEAALRARKPVITANKDLLALHGLGLHALAEENGVDLFYEASVGGGIPLLRTVIEGFASDRITHAYGIVNGTTNYILSKMDREGVDFAEALREAQDHGYAEADPTKDVDGLDAAYKMVILSRLTFHAPVRLADVQVAGIRSVTREDLLRARDFGYTVKLIGWAARKDGRIEIGVAPTWVKRDHPLAHVHGPFNAVYVHGEAVGETMFYGRGAGDLPTAMAVVSDLVAAVKNALLGVSGRGHIRLRQSVEVVPPEEAFVFPYAFRLTTDDVPGVLSELTAVVARHGLSISRMLQIPNTHTAEITFLTHRTPLAAVEKVREEFATLPFVRAVHTLFRVLS</sequence>
<dbReference type="PIRSF" id="PIRSF000098">
    <property type="entry name" value="Homoser_dehydrog"/>
    <property type="match status" value="1"/>
</dbReference>
<dbReference type="InterPro" id="IPR002912">
    <property type="entry name" value="ACT_dom"/>
</dbReference>
<comment type="catalytic activity">
    <reaction evidence="15">
        <text>L-homoserine + NADP(+) = L-aspartate 4-semialdehyde + NADPH + H(+)</text>
        <dbReference type="Rhea" id="RHEA:15761"/>
        <dbReference type="ChEBI" id="CHEBI:15378"/>
        <dbReference type="ChEBI" id="CHEBI:57476"/>
        <dbReference type="ChEBI" id="CHEBI:57783"/>
        <dbReference type="ChEBI" id="CHEBI:58349"/>
        <dbReference type="ChEBI" id="CHEBI:537519"/>
        <dbReference type="EC" id="1.1.1.3"/>
    </reaction>
    <physiologicalReaction direction="right-to-left" evidence="15">
        <dbReference type="Rhea" id="RHEA:15763"/>
    </physiologicalReaction>
</comment>
<dbReference type="InterPro" id="IPR045865">
    <property type="entry name" value="ACT-like_dom_sf"/>
</dbReference>
<dbReference type="Gene3D" id="3.40.50.720">
    <property type="entry name" value="NAD(P)-binding Rossmann-like Domain"/>
    <property type="match status" value="1"/>
</dbReference>
<dbReference type="AlphaFoldDB" id="A0A2T5GB14"/>
<evidence type="ECO:0000256" key="8">
    <source>
        <dbReference type="ARBA" id="ARBA00022697"/>
    </source>
</evidence>
<dbReference type="Pfam" id="PF00742">
    <property type="entry name" value="Homoserine_dh"/>
    <property type="match status" value="1"/>
</dbReference>
<keyword evidence="12" id="KW-0520">NAD</keyword>